<keyword evidence="1" id="KW-0862">Zinc</keyword>
<dbReference type="STRING" id="471704.A0A151J9M6"/>
<dbReference type="SMART" id="SM00343">
    <property type="entry name" value="ZnF_C2HC"/>
    <property type="match status" value="2"/>
</dbReference>
<evidence type="ECO:0000313" key="3">
    <source>
        <dbReference type="EMBL" id="KYN21746.1"/>
    </source>
</evidence>
<accession>A0A151J9M6</accession>
<dbReference type="Pfam" id="PF00098">
    <property type="entry name" value="zf-CCHC"/>
    <property type="match status" value="1"/>
</dbReference>
<evidence type="ECO:0000256" key="1">
    <source>
        <dbReference type="PROSITE-ProRule" id="PRU00047"/>
    </source>
</evidence>
<dbReference type="Proteomes" id="UP000078492">
    <property type="component" value="Unassembled WGS sequence"/>
</dbReference>
<dbReference type="InterPro" id="IPR036875">
    <property type="entry name" value="Znf_CCHC_sf"/>
</dbReference>
<dbReference type="SUPFAM" id="SSF57756">
    <property type="entry name" value="Retrovirus zinc finger-like domains"/>
    <property type="match status" value="1"/>
</dbReference>
<protein>
    <recommendedName>
        <fullName evidence="2">CCHC-type domain-containing protein</fullName>
    </recommendedName>
</protein>
<dbReference type="InterPro" id="IPR001878">
    <property type="entry name" value="Znf_CCHC"/>
</dbReference>
<reference evidence="3 4" key="1">
    <citation type="submission" date="2015-09" db="EMBL/GenBank/DDBJ databases">
        <title>Trachymyrmex cornetzi WGS genome.</title>
        <authorList>
            <person name="Nygaard S."/>
            <person name="Hu H."/>
            <person name="Boomsma J."/>
            <person name="Zhang G."/>
        </authorList>
    </citation>
    <scope>NUCLEOTIDE SEQUENCE [LARGE SCALE GENOMIC DNA]</scope>
    <source>
        <strain evidence="3">Tcor2-1</strain>
        <tissue evidence="3">Whole body</tissue>
    </source>
</reference>
<dbReference type="GO" id="GO:0003676">
    <property type="term" value="F:nucleic acid binding"/>
    <property type="evidence" value="ECO:0007669"/>
    <property type="project" value="InterPro"/>
</dbReference>
<gene>
    <name evidence="3" type="ORF">ALC57_05880</name>
</gene>
<keyword evidence="1" id="KW-0863">Zinc-finger</keyword>
<feature type="domain" description="CCHC-type" evidence="2">
    <location>
        <begin position="40"/>
        <end position="55"/>
    </location>
</feature>
<dbReference type="EMBL" id="KQ979396">
    <property type="protein sequence ID" value="KYN21746.1"/>
    <property type="molecule type" value="Genomic_DNA"/>
</dbReference>
<dbReference type="CDD" id="cd00303">
    <property type="entry name" value="retropepsin_like"/>
    <property type="match status" value="1"/>
</dbReference>
<dbReference type="Gene3D" id="4.10.60.10">
    <property type="entry name" value="Zinc finger, CCHC-type"/>
    <property type="match status" value="1"/>
</dbReference>
<organism evidence="3 4">
    <name type="scientific">Trachymyrmex cornetzi</name>
    <dbReference type="NCBI Taxonomy" id="471704"/>
    <lineage>
        <taxon>Eukaryota</taxon>
        <taxon>Metazoa</taxon>
        <taxon>Ecdysozoa</taxon>
        <taxon>Arthropoda</taxon>
        <taxon>Hexapoda</taxon>
        <taxon>Insecta</taxon>
        <taxon>Pterygota</taxon>
        <taxon>Neoptera</taxon>
        <taxon>Endopterygota</taxon>
        <taxon>Hymenoptera</taxon>
        <taxon>Apocrita</taxon>
        <taxon>Aculeata</taxon>
        <taxon>Formicoidea</taxon>
        <taxon>Formicidae</taxon>
        <taxon>Myrmicinae</taxon>
        <taxon>Trachymyrmex</taxon>
    </lineage>
</organism>
<sequence>MEISSTKGKPTKYYRCHETGHIATHCKRPTAITSVERRACFVCGSLEHLARDCSERKQLVSSSEAEKRSAQTTLTNVITVEQHFELPKPYVVTLRVNPSGKIGNVDAFEIDAIIDSGSPISLVRDSVVKNEFCSPVTEDTSKFCGINRSRLKISNIFYGDIDVKGVRTKIKFYVVRDRAMAFRMLLGRLFNLSTITCYFWEYGRDRKCA</sequence>
<evidence type="ECO:0000259" key="2">
    <source>
        <dbReference type="PROSITE" id="PS50158"/>
    </source>
</evidence>
<keyword evidence="4" id="KW-1185">Reference proteome</keyword>
<dbReference type="GO" id="GO:0008270">
    <property type="term" value="F:zinc ion binding"/>
    <property type="evidence" value="ECO:0007669"/>
    <property type="project" value="UniProtKB-KW"/>
</dbReference>
<keyword evidence="1" id="KW-0479">Metal-binding</keyword>
<proteinExistence type="predicted"/>
<name>A0A151J9M6_9HYME</name>
<evidence type="ECO:0000313" key="4">
    <source>
        <dbReference type="Proteomes" id="UP000078492"/>
    </source>
</evidence>
<dbReference type="AlphaFoldDB" id="A0A151J9M6"/>
<dbReference type="PROSITE" id="PS50158">
    <property type="entry name" value="ZF_CCHC"/>
    <property type="match status" value="1"/>
</dbReference>